<dbReference type="EMBL" id="JAAVTK010000004">
    <property type="protein sequence ID" value="NKI89350.1"/>
    <property type="molecule type" value="Genomic_DNA"/>
</dbReference>
<dbReference type="PANTHER" id="PTHR48111">
    <property type="entry name" value="REGULATOR OF RPOS"/>
    <property type="match status" value="1"/>
</dbReference>
<comment type="caution">
    <text evidence="5">The sequence shown here is derived from an EMBL/GenBank/DDBJ whole genome shotgun (WGS) entry which is preliminary data.</text>
</comment>
<name>A0ABX1HHM3_9BACT</name>
<dbReference type="SMART" id="SM00448">
    <property type="entry name" value="REC"/>
    <property type="match status" value="1"/>
</dbReference>
<dbReference type="RefSeq" id="WP_168672968.1">
    <property type="nucleotide sequence ID" value="NZ_JAAVTK010000004.1"/>
</dbReference>
<dbReference type="InterPro" id="IPR001789">
    <property type="entry name" value="Sig_transdc_resp-reg_receiver"/>
</dbReference>
<accession>A0ABX1HHM3</accession>
<dbReference type="GO" id="GO:0003677">
    <property type="term" value="F:DNA binding"/>
    <property type="evidence" value="ECO:0007669"/>
    <property type="project" value="UniProtKB-KW"/>
</dbReference>
<feature type="region of interest" description="Disordered" evidence="3">
    <location>
        <begin position="154"/>
        <end position="176"/>
    </location>
</feature>
<keyword evidence="6" id="KW-1185">Reference proteome</keyword>
<dbReference type="InterPro" id="IPR011006">
    <property type="entry name" value="CheY-like_superfamily"/>
</dbReference>
<feature type="domain" description="Response regulatory" evidence="4">
    <location>
        <begin position="7"/>
        <end position="121"/>
    </location>
</feature>
<protein>
    <submittedName>
        <fullName evidence="5">DNA-binding NtrC family response regulator</fullName>
    </submittedName>
</protein>
<dbReference type="SUPFAM" id="SSF52172">
    <property type="entry name" value="CheY-like"/>
    <property type="match status" value="1"/>
</dbReference>
<reference evidence="5 6" key="1">
    <citation type="submission" date="2020-03" db="EMBL/GenBank/DDBJ databases">
        <title>Genomic Encyclopedia of Type Strains, Phase IV (KMG-V): Genome sequencing to study the core and pangenomes of soil and plant-associated prokaryotes.</title>
        <authorList>
            <person name="Whitman W."/>
        </authorList>
    </citation>
    <scope>NUCLEOTIDE SEQUENCE [LARGE SCALE GENOMIC DNA]</scope>
    <source>
        <strain evidence="5 6">1B</strain>
    </source>
</reference>
<evidence type="ECO:0000313" key="6">
    <source>
        <dbReference type="Proteomes" id="UP000717634"/>
    </source>
</evidence>
<sequence>MLNKTEKIFLVDDDPYCRCLIEHAVRSHGYSDVHLFESGGACLDALIEEPDIIFLDQSMGSVSGTDALRAIKRFNPDTYVVLVSGQRHVQVAVDSLKLGAFDYVVKDDHLTTRLITVLDKIGTVSQLLAQRQAPQPSRLKAFFSSFSRPAPVVGAPSLSNTPHDSISTPSRPTGSDSLARTWLAEQLHPKPVHY</sequence>
<evidence type="ECO:0000256" key="3">
    <source>
        <dbReference type="SAM" id="MobiDB-lite"/>
    </source>
</evidence>
<keyword evidence="2" id="KW-0597">Phosphoprotein</keyword>
<gene>
    <name evidence="5" type="ORF">HBN54_001945</name>
</gene>
<feature type="modified residue" description="4-aspartylphosphate" evidence="2">
    <location>
        <position position="56"/>
    </location>
</feature>
<evidence type="ECO:0000256" key="1">
    <source>
        <dbReference type="ARBA" id="ARBA00023125"/>
    </source>
</evidence>
<feature type="compositionally biased region" description="Polar residues" evidence="3">
    <location>
        <begin position="157"/>
        <end position="176"/>
    </location>
</feature>
<dbReference type="InterPro" id="IPR039420">
    <property type="entry name" value="WalR-like"/>
</dbReference>
<dbReference type="PANTHER" id="PTHR48111:SF17">
    <property type="entry name" value="TRANSCRIPTIONAL REGULATORY PROTEIN YPDB"/>
    <property type="match status" value="1"/>
</dbReference>
<proteinExistence type="predicted"/>
<organism evidence="5 6">
    <name type="scientific">Hymenobacter artigasi</name>
    <dbReference type="NCBI Taxonomy" id="2719616"/>
    <lineage>
        <taxon>Bacteria</taxon>
        <taxon>Pseudomonadati</taxon>
        <taxon>Bacteroidota</taxon>
        <taxon>Cytophagia</taxon>
        <taxon>Cytophagales</taxon>
        <taxon>Hymenobacteraceae</taxon>
        <taxon>Hymenobacter</taxon>
    </lineage>
</organism>
<dbReference type="PROSITE" id="PS50110">
    <property type="entry name" value="RESPONSE_REGULATORY"/>
    <property type="match status" value="1"/>
</dbReference>
<dbReference type="Proteomes" id="UP000717634">
    <property type="component" value="Unassembled WGS sequence"/>
</dbReference>
<dbReference type="Gene3D" id="3.40.50.2300">
    <property type="match status" value="1"/>
</dbReference>
<keyword evidence="1 5" id="KW-0238">DNA-binding</keyword>
<dbReference type="Pfam" id="PF00072">
    <property type="entry name" value="Response_reg"/>
    <property type="match status" value="1"/>
</dbReference>
<evidence type="ECO:0000259" key="4">
    <source>
        <dbReference type="PROSITE" id="PS50110"/>
    </source>
</evidence>
<evidence type="ECO:0000313" key="5">
    <source>
        <dbReference type="EMBL" id="NKI89350.1"/>
    </source>
</evidence>
<dbReference type="CDD" id="cd00156">
    <property type="entry name" value="REC"/>
    <property type="match status" value="1"/>
</dbReference>
<evidence type="ECO:0000256" key="2">
    <source>
        <dbReference type="PROSITE-ProRule" id="PRU00169"/>
    </source>
</evidence>